<dbReference type="PANTHER" id="PTHR44305:SF24">
    <property type="entry name" value="TYROSINE-PROTEIN KINASE C03B1.5-RELATED"/>
    <property type="match status" value="1"/>
</dbReference>
<evidence type="ECO:0000259" key="2">
    <source>
        <dbReference type="PROSITE" id="PS50011"/>
    </source>
</evidence>
<feature type="region of interest" description="Disordered" evidence="1">
    <location>
        <begin position="466"/>
        <end position="505"/>
    </location>
</feature>
<evidence type="ECO:0000256" key="1">
    <source>
        <dbReference type="SAM" id="MobiDB-lite"/>
    </source>
</evidence>
<dbReference type="SUPFAM" id="SSF56112">
    <property type="entry name" value="Protein kinase-like (PK-like)"/>
    <property type="match status" value="1"/>
</dbReference>
<dbReference type="SMART" id="SM00220">
    <property type="entry name" value="S_TKc"/>
    <property type="match status" value="1"/>
</dbReference>
<comment type="caution">
    <text evidence="3">The sequence shown here is derived from an EMBL/GenBank/DDBJ whole genome shotgun (WGS) entry which is preliminary data.</text>
</comment>
<dbReference type="InterPro" id="IPR000719">
    <property type="entry name" value="Prot_kinase_dom"/>
</dbReference>
<dbReference type="InterPro" id="IPR011009">
    <property type="entry name" value="Kinase-like_dom_sf"/>
</dbReference>
<keyword evidence="4" id="KW-1185">Reference proteome</keyword>
<organism evidence="3 4">
    <name type="scientific">Phialemonium thermophilum</name>
    <dbReference type="NCBI Taxonomy" id="223376"/>
    <lineage>
        <taxon>Eukaryota</taxon>
        <taxon>Fungi</taxon>
        <taxon>Dikarya</taxon>
        <taxon>Ascomycota</taxon>
        <taxon>Pezizomycotina</taxon>
        <taxon>Sordariomycetes</taxon>
        <taxon>Sordariomycetidae</taxon>
        <taxon>Cephalothecales</taxon>
        <taxon>Cephalothecaceae</taxon>
        <taxon>Phialemonium</taxon>
    </lineage>
</organism>
<dbReference type="InterPro" id="IPR053083">
    <property type="entry name" value="TF_kinase-domain_protein"/>
</dbReference>
<dbReference type="Gene3D" id="1.10.510.10">
    <property type="entry name" value="Transferase(Phosphotransferase) domain 1"/>
    <property type="match status" value="1"/>
</dbReference>
<proteinExistence type="predicted"/>
<gene>
    <name evidence="3" type="ORF">VTK73DRAFT_72</name>
</gene>
<feature type="region of interest" description="Disordered" evidence="1">
    <location>
        <begin position="328"/>
        <end position="384"/>
    </location>
</feature>
<feature type="domain" description="Protein kinase" evidence="2">
    <location>
        <begin position="120"/>
        <end position="543"/>
    </location>
</feature>
<accession>A0ABR3Y7U3</accession>
<reference evidence="3 4" key="1">
    <citation type="journal article" date="2024" name="Commun. Biol.">
        <title>Comparative genomic analysis of thermophilic fungi reveals convergent evolutionary adaptations and gene losses.</title>
        <authorList>
            <person name="Steindorff A.S."/>
            <person name="Aguilar-Pontes M.V."/>
            <person name="Robinson A.J."/>
            <person name="Andreopoulos B."/>
            <person name="LaButti K."/>
            <person name="Kuo A."/>
            <person name="Mondo S."/>
            <person name="Riley R."/>
            <person name="Otillar R."/>
            <person name="Haridas S."/>
            <person name="Lipzen A."/>
            <person name="Grimwood J."/>
            <person name="Schmutz J."/>
            <person name="Clum A."/>
            <person name="Reid I.D."/>
            <person name="Moisan M.C."/>
            <person name="Butler G."/>
            <person name="Nguyen T.T.M."/>
            <person name="Dewar K."/>
            <person name="Conant G."/>
            <person name="Drula E."/>
            <person name="Henrissat B."/>
            <person name="Hansel C."/>
            <person name="Singer S."/>
            <person name="Hutchinson M.I."/>
            <person name="de Vries R.P."/>
            <person name="Natvig D.O."/>
            <person name="Powell A.J."/>
            <person name="Tsang A."/>
            <person name="Grigoriev I.V."/>
        </authorList>
    </citation>
    <scope>NUCLEOTIDE SEQUENCE [LARGE SCALE GENOMIC DNA]</scope>
    <source>
        <strain evidence="3 4">ATCC 24622</strain>
    </source>
</reference>
<protein>
    <recommendedName>
        <fullName evidence="2">Protein kinase domain-containing protein</fullName>
    </recommendedName>
</protein>
<evidence type="ECO:0000313" key="4">
    <source>
        <dbReference type="Proteomes" id="UP001586593"/>
    </source>
</evidence>
<dbReference type="PANTHER" id="PTHR44305">
    <property type="entry name" value="SI:DKEY-192D15.2-RELATED"/>
    <property type="match status" value="1"/>
</dbReference>
<evidence type="ECO:0000313" key="3">
    <source>
        <dbReference type="EMBL" id="KAL1884378.1"/>
    </source>
</evidence>
<dbReference type="EMBL" id="JAZHXJ010000001">
    <property type="protein sequence ID" value="KAL1884378.1"/>
    <property type="molecule type" value="Genomic_DNA"/>
</dbReference>
<name>A0ABR3Y7U3_9PEZI</name>
<dbReference type="Proteomes" id="UP001586593">
    <property type="component" value="Unassembled WGS sequence"/>
</dbReference>
<sequence>MNNGNSTTNTMWWDDETIEKTVTRNFVCSHLSPDQVKKLDRPLGFGDGLTDGTYWEWIAGKAKRVFLILLDLGLADRIFSVIDGSWDDEDLPIALEQVERLALTASKDPRLERSFYYRQYHYLLKMIRKGEHVLYNDMDVIPINIVDRKATLSHSISVDKVTLPNEPNIIFYRRRIPLSPGSPGTAPESAHYVSYEEFLYQVNSVRDLQNEHLLSYWASYVHQDYGYVLFAPVSEFSLKSLLTTTPPSVKVLDKPARRRLIFDWIHCLLDTLCFIHSRGLFHGNIKPSTILFTQDNRVFYSDFTQLNAELLASTADRATFNKEAYDYAAPEQRSRSNSASSSSPTHRKPSVISPLTSASPPEEATFSISRGRNNPGAGYEPSIYAPSTRRTSTLPYFNPQAADIFSLGCVILELLTYLMKKPTRAFASHRAAKNKMPGRGGAVPDSSFQKNLGQVESWMGQLAKEATSKSRKKMNILTTTSSKKKQKAKADDQEEDDDDDAGGRDRAFRAVTPALHIVERMLSLHPSDRPTAFEVQARMYEVLREGGVEEPHCVHNYSSHRAARGWNLGPSSNRNPETWSFVTGASGSSRSRSTGSLVGGYDHGTGFTDEGHDEEKSGVVGLGSGFQTIRDLRVKTTPAVYVGH</sequence>
<dbReference type="PROSITE" id="PS50011">
    <property type="entry name" value="PROTEIN_KINASE_DOM"/>
    <property type="match status" value="1"/>
</dbReference>